<dbReference type="EMBL" id="APAU02000067">
    <property type="protein sequence ID" value="EUB58154.1"/>
    <property type="molecule type" value="Genomic_DNA"/>
</dbReference>
<reference evidence="2 3" key="1">
    <citation type="journal article" date="2013" name="Nat. Genet.">
        <title>The genome of the hydatid tapeworm Echinococcus granulosus.</title>
        <authorList>
            <person name="Zheng H."/>
            <person name="Zhang W."/>
            <person name="Zhang L."/>
            <person name="Zhang Z."/>
            <person name="Li J."/>
            <person name="Lu G."/>
            <person name="Zhu Y."/>
            <person name="Wang Y."/>
            <person name="Huang Y."/>
            <person name="Liu J."/>
            <person name="Kang H."/>
            <person name="Chen J."/>
            <person name="Wang L."/>
            <person name="Chen A."/>
            <person name="Yu S."/>
            <person name="Gao Z."/>
            <person name="Jin L."/>
            <person name="Gu W."/>
            <person name="Wang Z."/>
            <person name="Zhao L."/>
            <person name="Shi B."/>
            <person name="Wen H."/>
            <person name="Lin R."/>
            <person name="Jones M.K."/>
            <person name="Brejova B."/>
            <person name="Vinar T."/>
            <person name="Zhao G."/>
            <person name="McManus D.P."/>
            <person name="Chen Z."/>
            <person name="Zhou Y."/>
            <person name="Wang S."/>
        </authorList>
    </citation>
    <scope>NUCLEOTIDE SEQUENCE [LARGE SCALE GENOMIC DNA]</scope>
</reference>
<keyword evidence="3" id="KW-1185">Reference proteome</keyword>
<dbReference type="KEGG" id="egl:EGR_06984"/>
<comment type="caution">
    <text evidence="2">The sequence shown here is derived from an EMBL/GenBank/DDBJ whole genome shotgun (WGS) entry which is preliminary data.</text>
</comment>
<dbReference type="RefSeq" id="XP_024349350.1">
    <property type="nucleotide sequence ID" value="XM_024496233.1"/>
</dbReference>
<feature type="compositionally biased region" description="Basic and acidic residues" evidence="1">
    <location>
        <begin position="1"/>
        <end position="18"/>
    </location>
</feature>
<evidence type="ECO:0000313" key="3">
    <source>
        <dbReference type="Proteomes" id="UP000019149"/>
    </source>
</evidence>
<dbReference type="AlphaFoldDB" id="W6UXA7"/>
<name>W6UXA7_ECHGR</name>
<gene>
    <name evidence="2" type="ORF">EGR_06984</name>
</gene>
<evidence type="ECO:0000256" key="1">
    <source>
        <dbReference type="SAM" id="MobiDB-lite"/>
    </source>
</evidence>
<dbReference type="GeneID" id="36342699"/>
<feature type="region of interest" description="Disordered" evidence="1">
    <location>
        <begin position="1"/>
        <end position="22"/>
    </location>
</feature>
<dbReference type="CTD" id="36342699"/>
<protein>
    <submittedName>
        <fullName evidence="2">Uncharacterized protein</fullName>
    </submittedName>
</protein>
<evidence type="ECO:0000313" key="2">
    <source>
        <dbReference type="EMBL" id="EUB58154.1"/>
    </source>
</evidence>
<accession>W6UXA7</accession>
<dbReference type="Proteomes" id="UP000019149">
    <property type="component" value="Unassembled WGS sequence"/>
</dbReference>
<sequence>MTREVTVGDKVDGRHIRELTAPPPPCTSSLMVDYICPSTVRSTEALWWDHTPPKGE</sequence>
<proteinExistence type="predicted"/>
<organism evidence="2 3">
    <name type="scientific">Echinococcus granulosus</name>
    <name type="common">Hydatid tapeworm</name>
    <dbReference type="NCBI Taxonomy" id="6210"/>
    <lineage>
        <taxon>Eukaryota</taxon>
        <taxon>Metazoa</taxon>
        <taxon>Spiralia</taxon>
        <taxon>Lophotrochozoa</taxon>
        <taxon>Platyhelminthes</taxon>
        <taxon>Cestoda</taxon>
        <taxon>Eucestoda</taxon>
        <taxon>Cyclophyllidea</taxon>
        <taxon>Taeniidae</taxon>
        <taxon>Echinococcus</taxon>
        <taxon>Echinococcus granulosus group</taxon>
    </lineage>
</organism>